<organism evidence="2 3">
    <name type="scientific">Acidisoma cellulosilyticum</name>
    <dbReference type="NCBI Taxonomy" id="2802395"/>
    <lineage>
        <taxon>Bacteria</taxon>
        <taxon>Pseudomonadati</taxon>
        <taxon>Pseudomonadota</taxon>
        <taxon>Alphaproteobacteria</taxon>
        <taxon>Acetobacterales</taxon>
        <taxon>Acidocellaceae</taxon>
        <taxon>Acidisoma</taxon>
    </lineage>
</organism>
<comment type="caution">
    <text evidence="2">The sequence shown here is derived from an EMBL/GenBank/DDBJ whole genome shotgun (WGS) entry which is preliminary data.</text>
</comment>
<gene>
    <name evidence="2" type="ORF">ACELLULO517_13840</name>
</gene>
<dbReference type="Gene3D" id="3.20.20.150">
    <property type="entry name" value="Divalent-metal-dependent TIM barrel enzymes"/>
    <property type="match status" value="1"/>
</dbReference>
<evidence type="ECO:0000313" key="3">
    <source>
        <dbReference type="Proteomes" id="UP000721844"/>
    </source>
</evidence>
<dbReference type="Proteomes" id="UP000721844">
    <property type="component" value="Unassembled WGS sequence"/>
</dbReference>
<dbReference type="SUPFAM" id="SSF51658">
    <property type="entry name" value="Xylose isomerase-like"/>
    <property type="match status" value="1"/>
</dbReference>
<accession>A0A964E450</accession>
<sequence length="278" mass="29844">MSAKLAYHTNCWGPLGGHPVGVTSVKDLFYQTFGDMNLAFAEIAAAGYQAVEMFDGNLVDYAGEMGRFRGLLSDHGLQLLAIYSGGNFIYPDILEEEFWRIEKAAGSAAEAGATHFVIGGGAKRAGGVRPGDYARLGDALDRAAEIAEKHGLSAHYHPHLTTMAETPEDIREVFAHTRIGFCPDTAHLAAAGGDPAALIAEHFDRVTYVHLKGWQRKPFAFTPLDRGDLDLRPTLDLLRDKGFDGWIAVELDAWADPAAGASASMAWLKDNGLGGSAV</sequence>
<dbReference type="PANTHER" id="PTHR12110:SF41">
    <property type="entry name" value="INOSOSE DEHYDRATASE"/>
    <property type="match status" value="1"/>
</dbReference>
<dbReference type="InterPro" id="IPR050312">
    <property type="entry name" value="IolE/XylAMocC-like"/>
</dbReference>
<dbReference type="InterPro" id="IPR013022">
    <property type="entry name" value="Xyl_isomerase-like_TIM-brl"/>
</dbReference>
<evidence type="ECO:0000259" key="1">
    <source>
        <dbReference type="Pfam" id="PF01261"/>
    </source>
</evidence>
<dbReference type="EMBL" id="JAESVA010000004">
    <property type="protein sequence ID" value="MCB8881325.1"/>
    <property type="molecule type" value="Genomic_DNA"/>
</dbReference>
<dbReference type="RefSeq" id="WP_227307996.1">
    <property type="nucleotide sequence ID" value="NZ_JAESVA010000004.1"/>
</dbReference>
<reference evidence="2 3" key="1">
    <citation type="journal article" date="2021" name="Microorganisms">
        <title>Acidisoma silvae sp. nov. and Acidisomacellulosilytica sp. nov., Two Acidophilic Bacteria Isolated from Decaying Wood, Hydrolyzing Cellulose and Producing Poly-3-hydroxybutyrate.</title>
        <authorList>
            <person name="Mieszkin S."/>
            <person name="Pouder E."/>
            <person name="Uroz S."/>
            <person name="Simon-Colin C."/>
            <person name="Alain K."/>
        </authorList>
    </citation>
    <scope>NUCLEOTIDE SEQUENCE [LARGE SCALE GENOMIC DNA]</scope>
    <source>
        <strain evidence="2 3">HW T5.17</strain>
    </source>
</reference>
<feature type="domain" description="Xylose isomerase-like TIM barrel" evidence="1">
    <location>
        <begin position="40"/>
        <end position="270"/>
    </location>
</feature>
<dbReference type="PANTHER" id="PTHR12110">
    <property type="entry name" value="HYDROXYPYRUVATE ISOMERASE"/>
    <property type="match status" value="1"/>
</dbReference>
<name>A0A964E450_9PROT</name>
<protein>
    <submittedName>
        <fullName evidence="2">TIM barrel protein</fullName>
    </submittedName>
</protein>
<dbReference type="AlphaFoldDB" id="A0A964E450"/>
<evidence type="ECO:0000313" key="2">
    <source>
        <dbReference type="EMBL" id="MCB8881325.1"/>
    </source>
</evidence>
<dbReference type="Pfam" id="PF01261">
    <property type="entry name" value="AP_endonuc_2"/>
    <property type="match status" value="1"/>
</dbReference>
<dbReference type="InterPro" id="IPR036237">
    <property type="entry name" value="Xyl_isomerase-like_sf"/>
</dbReference>
<keyword evidence="3" id="KW-1185">Reference proteome</keyword>
<proteinExistence type="predicted"/>